<reference evidence="12" key="1">
    <citation type="journal article" date="2020" name="Stud. Mycol.">
        <title>101 Dothideomycetes genomes: a test case for predicting lifestyles and emergence of pathogens.</title>
        <authorList>
            <person name="Haridas S."/>
            <person name="Albert R."/>
            <person name="Binder M."/>
            <person name="Bloem J."/>
            <person name="Labutti K."/>
            <person name="Salamov A."/>
            <person name="Andreopoulos B."/>
            <person name="Baker S."/>
            <person name="Barry K."/>
            <person name="Bills G."/>
            <person name="Bluhm B."/>
            <person name="Cannon C."/>
            <person name="Castanera R."/>
            <person name="Culley D."/>
            <person name="Daum C."/>
            <person name="Ezra D."/>
            <person name="Gonzalez J."/>
            <person name="Henrissat B."/>
            <person name="Kuo A."/>
            <person name="Liang C."/>
            <person name="Lipzen A."/>
            <person name="Lutzoni F."/>
            <person name="Magnuson J."/>
            <person name="Mondo S."/>
            <person name="Nolan M."/>
            <person name="Ohm R."/>
            <person name="Pangilinan J."/>
            <person name="Park H.-J."/>
            <person name="Ramirez L."/>
            <person name="Alfaro M."/>
            <person name="Sun H."/>
            <person name="Tritt A."/>
            <person name="Yoshinaga Y."/>
            <person name="Zwiers L.-H."/>
            <person name="Turgeon B."/>
            <person name="Goodwin S."/>
            <person name="Spatafora J."/>
            <person name="Crous P."/>
            <person name="Grigoriev I."/>
        </authorList>
    </citation>
    <scope>NUCLEOTIDE SEQUENCE</scope>
    <source>
        <strain evidence="12">CBS 122368</strain>
    </source>
</reference>
<dbReference type="GO" id="GO:0016887">
    <property type="term" value="F:ATP hydrolysis activity"/>
    <property type="evidence" value="ECO:0007669"/>
    <property type="project" value="InterPro"/>
</dbReference>
<dbReference type="SUPFAM" id="SSF90123">
    <property type="entry name" value="ABC transporter transmembrane region"/>
    <property type="match status" value="2"/>
</dbReference>
<dbReference type="InterPro" id="IPR027417">
    <property type="entry name" value="P-loop_NTPase"/>
</dbReference>
<dbReference type="SUPFAM" id="SSF52540">
    <property type="entry name" value="P-loop containing nucleoside triphosphate hydrolases"/>
    <property type="match status" value="2"/>
</dbReference>
<feature type="transmembrane region" description="Helical" evidence="9">
    <location>
        <begin position="873"/>
        <end position="890"/>
    </location>
</feature>
<feature type="transmembrane region" description="Helical" evidence="9">
    <location>
        <begin position="954"/>
        <end position="977"/>
    </location>
</feature>
<evidence type="ECO:0000256" key="7">
    <source>
        <dbReference type="ARBA" id="ARBA00023136"/>
    </source>
</evidence>
<accession>A0A6A6I5Z7</accession>
<keyword evidence="3 9" id="KW-0812">Transmembrane</keyword>
<dbReference type="OrthoDB" id="6500128at2759"/>
<gene>
    <name evidence="12" type="ORF">BU26DRAFT_508271</name>
</gene>
<evidence type="ECO:0000256" key="6">
    <source>
        <dbReference type="ARBA" id="ARBA00022989"/>
    </source>
</evidence>
<feature type="domain" description="ABC transmembrane type-1" evidence="11">
    <location>
        <begin position="182"/>
        <end position="460"/>
    </location>
</feature>
<dbReference type="Gene3D" id="3.40.50.300">
    <property type="entry name" value="P-loop containing nucleotide triphosphate hydrolases"/>
    <property type="match status" value="3"/>
</dbReference>
<evidence type="ECO:0000256" key="2">
    <source>
        <dbReference type="ARBA" id="ARBA00022448"/>
    </source>
</evidence>
<dbReference type="RefSeq" id="XP_033680653.1">
    <property type="nucleotide sequence ID" value="XM_033827063.1"/>
</dbReference>
<dbReference type="EMBL" id="ML987200">
    <property type="protein sequence ID" value="KAF2245649.1"/>
    <property type="molecule type" value="Genomic_DNA"/>
</dbReference>
<protein>
    <submittedName>
        <fullName evidence="12">P-loop containing nucleoside triphosphate hydrolase protein</fullName>
    </submittedName>
</protein>
<keyword evidence="2" id="KW-0813">Transport</keyword>
<dbReference type="InterPro" id="IPR003593">
    <property type="entry name" value="AAA+_ATPase"/>
</dbReference>
<feature type="transmembrane region" description="Helical" evidence="9">
    <location>
        <begin position="771"/>
        <end position="790"/>
    </location>
</feature>
<dbReference type="PROSITE" id="PS00211">
    <property type="entry name" value="ABC_TRANSPORTER_1"/>
    <property type="match status" value="1"/>
</dbReference>
<keyword evidence="4" id="KW-0547">Nucleotide-binding</keyword>
<dbReference type="PANTHER" id="PTHR24223:SF399">
    <property type="entry name" value="ABC TRANSPORTER ATNG"/>
    <property type="match status" value="1"/>
</dbReference>
<keyword evidence="5" id="KW-0067">ATP-binding</keyword>
<evidence type="ECO:0000256" key="9">
    <source>
        <dbReference type="SAM" id="Phobius"/>
    </source>
</evidence>
<keyword evidence="12" id="KW-0378">Hydrolase</keyword>
<dbReference type="InterPro" id="IPR003439">
    <property type="entry name" value="ABC_transporter-like_ATP-bd"/>
</dbReference>
<dbReference type="Gene3D" id="1.20.1560.10">
    <property type="entry name" value="ABC transporter type 1, transmembrane domain"/>
    <property type="match status" value="2"/>
</dbReference>
<feature type="transmembrane region" description="Helical" evidence="9">
    <location>
        <begin position="393"/>
        <end position="422"/>
    </location>
</feature>
<dbReference type="PANTHER" id="PTHR24223">
    <property type="entry name" value="ATP-BINDING CASSETTE SUB-FAMILY C"/>
    <property type="match status" value="1"/>
</dbReference>
<evidence type="ECO:0000259" key="11">
    <source>
        <dbReference type="PROSITE" id="PS50929"/>
    </source>
</evidence>
<dbReference type="CDD" id="cd18580">
    <property type="entry name" value="ABC_6TM_ABCC_D2"/>
    <property type="match status" value="1"/>
</dbReference>
<keyword evidence="13" id="KW-1185">Reference proteome</keyword>
<dbReference type="Pfam" id="PF00664">
    <property type="entry name" value="ABC_membrane"/>
    <property type="match status" value="2"/>
</dbReference>
<dbReference type="InterPro" id="IPR011527">
    <property type="entry name" value="ABC1_TM_dom"/>
</dbReference>
<dbReference type="Proteomes" id="UP000800094">
    <property type="component" value="Unassembled WGS sequence"/>
</dbReference>
<feature type="region of interest" description="Disordered" evidence="8">
    <location>
        <begin position="689"/>
        <end position="713"/>
    </location>
</feature>
<evidence type="ECO:0000256" key="1">
    <source>
        <dbReference type="ARBA" id="ARBA00004141"/>
    </source>
</evidence>
<keyword evidence="7 9" id="KW-0472">Membrane</keyword>
<proteinExistence type="predicted"/>
<evidence type="ECO:0000256" key="8">
    <source>
        <dbReference type="SAM" id="MobiDB-lite"/>
    </source>
</evidence>
<dbReference type="InterPro" id="IPR036640">
    <property type="entry name" value="ABC1_TM_sf"/>
</dbReference>
<dbReference type="GO" id="GO:0140359">
    <property type="term" value="F:ABC-type transporter activity"/>
    <property type="evidence" value="ECO:0007669"/>
    <property type="project" value="InterPro"/>
</dbReference>
<evidence type="ECO:0000256" key="3">
    <source>
        <dbReference type="ARBA" id="ARBA00022692"/>
    </source>
</evidence>
<feature type="compositionally biased region" description="Acidic residues" evidence="8">
    <location>
        <begin position="700"/>
        <end position="709"/>
    </location>
</feature>
<feature type="domain" description="ABC transmembrane type-1" evidence="11">
    <location>
        <begin position="739"/>
        <end position="1012"/>
    </location>
</feature>
<feature type="domain" description="ABC transporter" evidence="10">
    <location>
        <begin position="1048"/>
        <end position="1292"/>
    </location>
</feature>
<keyword evidence="6 9" id="KW-1133">Transmembrane helix</keyword>
<evidence type="ECO:0000256" key="5">
    <source>
        <dbReference type="ARBA" id="ARBA00022840"/>
    </source>
</evidence>
<dbReference type="GeneID" id="54580393"/>
<organism evidence="12 13">
    <name type="scientific">Trematosphaeria pertusa</name>
    <dbReference type="NCBI Taxonomy" id="390896"/>
    <lineage>
        <taxon>Eukaryota</taxon>
        <taxon>Fungi</taxon>
        <taxon>Dikarya</taxon>
        <taxon>Ascomycota</taxon>
        <taxon>Pezizomycotina</taxon>
        <taxon>Dothideomycetes</taxon>
        <taxon>Pleosporomycetidae</taxon>
        <taxon>Pleosporales</taxon>
        <taxon>Massarineae</taxon>
        <taxon>Trematosphaeriaceae</taxon>
        <taxon>Trematosphaeria</taxon>
    </lineage>
</organism>
<dbReference type="InterPro" id="IPR017871">
    <property type="entry name" value="ABC_transporter-like_CS"/>
</dbReference>
<dbReference type="GO" id="GO:0005524">
    <property type="term" value="F:ATP binding"/>
    <property type="evidence" value="ECO:0007669"/>
    <property type="project" value="UniProtKB-KW"/>
</dbReference>
<sequence>MSRVCQNDGSFGPGIGSCRGGFDFTLVFEDSVLGLLPQAALLLLAPVRLATLRRRRDRVAKNSHLGFLKTARYVLAAVEHKSLDKRELFYSDRDRRLPPEETIGLFGKRLFWYLNGLFREGYQKILKPTDLYNIDADLASKERAAAFQNAWARQDKQKSAALARTIFKVLWLDLLLPVIPRLLQMATSLSQPYLITAMIKYVDDREDPSTQNTGYGLVTAFALNYTLLAIASSWTAQCVARFSTKLRGCLISLIYERTLHTSSKDVDLGAATVLMNVDVEKLLGGCRQMNEIWAAFVGTAVALYILYTHLGAAFVAPFLTVLITTGICTWIGKKLRGRQLLWAAATQRRVTAVSYVVGCMKGVRMLGLSDTVFRMLTKLRELEVAANQHIRRLLVWVLLLSNVMFQLTTLATYVTFAVIMLVKTNSTGLDFHKLYGSLSALKLVTSPMMIVLQLIPTLQTSLASLYRIEQFLKSGAFEPEQLEHSAPASVSEGVELAPLSAGVKNAGSPAPMLSFRNATFTIDEQPLLFDIKTSFRPGSFTMIIGKVGSGKSIFLRAAVGEMKLWSGSFQPCTSGTSFCDQTVWLRNATVRQNIIGEDEFDEAWYNKCTATFAGLLRKSNATVILATHATYYARYADRIIVLSDGRVSEEGTYQQLAERNVNFKALDGSAGEENHDIDSCADTHTDLDVPFELPSPQTEPDAEDEDEEDSSRRAGDRRSFFFMMKAIGPLHVSIYWTTATIATVATQIQYLWLKWWAQSDDTSRSASIRNLYLFIVVTLVNILLYLAWIGHFEMCFVKRMSLSLHASQLKSLMRAKFSYLASTDIGSITNRFSQDIVLVDNQLQIAYVNVTSEFLLLVASVAILVVATPPVAATIPLLAGVCYCIQRVYLRTSRQVRLMDLEAKAPLCTHFLESLAGIVTIRAFGWSSAYRKKNSEYLDQSQIPFYLLFAIQNWLNMVLELMVAGLITVIVGLAVGLRSKVDPGYLGLALVSAMDLGWNFRIIILAWTELETSLSAVTRIRQFAATPSESQELMQADPPESWPMHGSVAFKNFAASYSDKGKSVLKGIDLNIKAGEKIGICGRTGSGKSSLVAALFGLLHQQEGEILIDGIPTVDVSLSLLRSKIIALPQEPFFLTGTVRYNLAPWTPEANRPSVSDNQMKDALQQVHLWDKLSSAAEGQQSALDLSLDNVDSLLSQGERQLFCLARAILMDGKIVVLDEATSSVDAQTDALMQRILRTAFADRTIIAIAHRLDTILDFDRVVVMDAGGIAEIELFERGTLRRRVREPVREMRAWVDRVAEWRCVGCGSGVSFSAFSARFHSARMEGLLSWIIMACLLGTGALRYPIRVSSRRSLLLISQSTSNPTVYQYDDFSTVSIKNVHGRARKQRTSRSQYCAKGPLPAESNGLNSEAEAQLLRYEAGQRNAFDEYGRQNPTSVLVTRLP</sequence>
<dbReference type="Pfam" id="PF00005">
    <property type="entry name" value="ABC_tran"/>
    <property type="match status" value="1"/>
</dbReference>
<dbReference type="InterPro" id="IPR044726">
    <property type="entry name" value="ABCC_6TM_D2"/>
</dbReference>
<feature type="transmembrane region" description="Helical" evidence="9">
    <location>
        <begin position="32"/>
        <end position="51"/>
    </location>
</feature>
<name>A0A6A6I5Z7_9PLEO</name>
<comment type="subcellular location">
    <subcellularLocation>
        <location evidence="1">Membrane</location>
        <topology evidence="1">Multi-pass membrane protein</topology>
    </subcellularLocation>
</comment>
<dbReference type="FunFam" id="3.40.50.300:FF:000838">
    <property type="entry name" value="ABC multidrug transporter (Eurofung)"/>
    <property type="match status" value="1"/>
</dbReference>
<evidence type="ECO:0000259" key="10">
    <source>
        <dbReference type="PROSITE" id="PS50893"/>
    </source>
</evidence>
<dbReference type="InterPro" id="IPR050173">
    <property type="entry name" value="ABC_transporter_C-like"/>
</dbReference>
<dbReference type="CDD" id="cd03244">
    <property type="entry name" value="ABCC_MRP_domain2"/>
    <property type="match status" value="1"/>
</dbReference>
<dbReference type="PROSITE" id="PS50929">
    <property type="entry name" value="ABC_TM1F"/>
    <property type="match status" value="2"/>
</dbReference>
<dbReference type="GO" id="GO:0016020">
    <property type="term" value="C:membrane"/>
    <property type="evidence" value="ECO:0007669"/>
    <property type="project" value="UniProtKB-SubCell"/>
</dbReference>
<feature type="transmembrane region" description="Helical" evidence="9">
    <location>
        <begin position="846"/>
        <end position="867"/>
    </location>
</feature>
<feature type="transmembrane region" description="Helical" evidence="9">
    <location>
        <begin position="313"/>
        <end position="332"/>
    </location>
</feature>
<dbReference type="SMART" id="SM00382">
    <property type="entry name" value="AAA"/>
    <property type="match status" value="2"/>
</dbReference>
<evidence type="ECO:0000256" key="4">
    <source>
        <dbReference type="ARBA" id="ARBA00022741"/>
    </source>
</evidence>
<evidence type="ECO:0000313" key="13">
    <source>
        <dbReference type="Proteomes" id="UP000800094"/>
    </source>
</evidence>
<evidence type="ECO:0000313" key="12">
    <source>
        <dbReference type="EMBL" id="KAF2245649.1"/>
    </source>
</evidence>
<feature type="transmembrane region" description="Helical" evidence="9">
    <location>
        <begin position="434"/>
        <end position="455"/>
    </location>
</feature>
<feature type="transmembrane region" description="Helical" evidence="9">
    <location>
        <begin position="727"/>
        <end position="751"/>
    </location>
</feature>
<dbReference type="PROSITE" id="PS50893">
    <property type="entry name" value="ABC_TRANSPORTER_2"/>
    <property type="match status" value="1"/>
</dbReference>